<dbReference type="Proteomes" id="UP000241426">
    <property type="component" value="Unassembled WGS sequence"/>
</dbReference>
<protein>
    <submittedName>
        <fullName evidence="1">Uncharacterized protein</fullName>
    </submittedName>
</protein>
<comment type="caution">
    <text evidence="1">The sequence shown here is derived from an EMBL/GenBank/DDBJ whole genome shotgun (WGS) entry which is preliminary data.</text>
</comment>
<name>A0A2T3KKX2_9GAMM</name>
<gene>
    <name evidence="1" type="ORF">C9J27_04045</name>
</gene>
<evidence type="ECO:0000313" key="2">
    <source>
        <dbReference type="Proteomes" id="UP000241426"/>
    </source>
</evidence>
<organism evidence="1 2">
    <name type="scientific">Photobacterium kishitanii</name>
    <dbReference type="NCBI Taxonomy" id="318456"/>
    <lineage>
        <taxon>Bacteria</taxon>
        <taxon>Pseudomonadati</taxon>
        <taxon>Pseudomonadota</taxon>
        <taxon>Gammaproteobacteria</taxon>
        <taxon>Vibrionales</taxon>
        <taxon>Vibrionaceae</taxon>
        <taxon>Photobacterium</taxon>
    </lineage>
</organism>
<proteinExistence type="predicted"/>
<evidence type="ECO:0000313" key="1">
    <source>
        <dbReference type="EMBL" id="PSV00303.1"/>
    </source>
</evidence>
<reference evidence="1 2" key="1">
    <citation type="submission" date="2018-01" db="EMBL/GenBank/DDBJ databases">
        <title>Whole genome sequencing of Histamine producing bacteria.</title>
        <authorList>
            <person name="Butler K."/>
        </authorList>
    </citation>
    <scope>NUCLEOTIDE SEQUENCE [LARGE SCALE GENOMIC DNA]</scope>
    <source>
        <strain evidence="1 2">FS-7.2</strain>
    </source>
</reference>
<sequence length="165" mass="19294">MIEINNIQKLLASLPVKSSVFIHPALKIVDELKAIHNRKTFIPFEILGVDYFIEELKSTVDIDEQTPYSIYMRDGNIIHESQTYLFEWQWQYLVNGADIVNSDEYYVVSGIGNKKKYISAHTREKLIRIKRKEAEKNQNFDGLRVYLEEHSMPVNILSDGTWVSR</sequence>
<dbReference type="AlphaFoldDB" id="A0A2T3KKX2"/>
<dbReference type="EMBL" id="PYNF01000003">
    <property type="protein sequence ID" value="PSV00303.1"/>
    <property type="molecule type" value="Genomic_DNA"/>
</dbReference>
<accession>A0A2T3KKX2</accession>
<dbReference type="RefSeq" id="WP_107288933.1">
    <property type="nucleotide sequence ID" value="NZ_PYNF01000003.1"/>
</dbReference>